<evidence type="ECO:0000313" key="1">
    <source>
        <dbReference type="EMBL" id="MFC4328274.1"/>
    </source>
</evidence>
<evidence type="ECO:0000313" key="2">
    <source>
        <dbReference type="Proteomes" id="UP001595824"/>
    </source>
</evidence>
<dbReference type="EMBL" id="JBHSDP010000011">
    <property type="protein sequence ID" value="MFC4328274.1"/>
    <property type="molecule type" value="Genomic_DNA"/>
</dbReference>
<dbReference type="Proteomes" id="UP001595824">
    <property type="component" value="Unassembled WGS sequence"/>
</dbReference>
<sequence length="129" mass="13986">MSTDWAARRRQADAFAVVMVSLADGRPAQGRDPEALEDRHPEAFAQAVRVWSLAHPPQPDPLTAARFDVRSGPGAAAYALARTRSGAVQCTDCGDWVFREELALSPQKPGVELDVCRQCVAREKARDGG</sequence>
<name>A0ABV8TCD7_9ACTN</name>
<proteinExistence type="predicted"/>
<accession>A0ABV8TCD7</accession>
<keyword evidence="2" id="KW-1185">Reference proteome</keyword>
<evidence type="ECO:0008006" key="3">
    <source>
        <dbReference type="Google" id="ProtNLM"/>
    </source>
</evidence>
<organism evidence="1 2">
    <name type="scientific">Streptomyces andamanensis</name>
    <dbReference type="NCBI Taxonomy" id="1565035"/>
    <lineage>
        <taxon>Bacteria</taxon>
        <taxon>Bacillati</taxon>
        <taxon>Actinomycetota</taxon>
        <taxon>Actinomycetes</taxon>
        <taxon>Kitasatosporales</taxon>
        <taxon>Streptomycetaceae</taxon>
        <taxon>Streptomyces</taxon>
    </lineage>
</organism>
<gene>
    <name evidence="1" type="ORF">ACFPC0_10600</name>
</gene>
<comment type="caution">
    <text evidence="1">The sequence shown here is derived from an EMBL/GenBank/DDBJ whole genome shotgun (WGS) entry which is preliminary data.</text>
</comment>
<dbReference type="RefSeq" id="WP_381738415.1">
    <property type="nucleotide sequence ID" value="NZ_JBHSDP010000011.1"/>
</dbReference>
<protein>
    <recommendedName>
        <fullName evidence="3">DksA C4-type domain-containing protein</fullName>
    </recommendedName>
</protein>
<reference evidence="2" key="1">
    <citation type="journal article" date="2019" name="Int. J. Syst. Evol. Microbiol.">
        <title>The Global Catalogue of Microorganisms (GCM) 10K type strain sequencing project: providing services to taxonomists for standard genome sequencing and annotation.</title>
        <authorList>
            <consortium name="The Broad Institute Genomics Platform"/>
            <consortium name="The Broad Institute Genome Sequencing Center for Infectious Disease"/>
            <person name="Wu L."/>
            <person name="Ma J."/>
        </authorList>
    </citation>
    <scope>NUCLEOTIDE SEQUENCE [LARGE SCALE GENOMIC DNA]</scope>
    <source>
        <strain evidence="2">PCU 347</strain>
    </source>
</reference>